<sequence>MKLATSITAKATEAGRSRSCEAIPSNRWAICSVNEIKQAADAEQRDGGIVLLGLYLQAGGGRHKRERDYNDVVEITQRLLVGNSVALQWKPHNQISFTEGVSFKTSASGQWSPTQVTSVGSQLKTFVAVLFPALDGEETVTERAVTP</sequence>
<reference evidence="1" key="1">
    <citation type="journal article" date="2023" name="G3 (Bethesda)">
        <title>A reference genome for the long-term kleptoplast-retaining sea slug Elysia crispata morphotype clarki.</title>
        <authorList>
            <person name="Eastman K.E."/>
            <person name="Pendleton A.L."/>
            <person name="Shaikh M.A."/>
            <person name="Suttiyut T."/>
            <person name="Ogas R."/>
            <person name="Tomko P."/>
            <person name="Gavelis G."/>
            <person name="Widhalm J.R."/>
            <person name="Wisecaver J.H."/>
        </authorList>
    </citation>
    <scope>NUCLEOTIDE SEQUENCE</scope>
    <source>
        <strain evidence="1">ECLA1</strain>
    </source>
</reference>
<gene>
    <name evidence="1" type="ORF">RRG08_032536</name>
</gene>
<name>A0AAE1DPY0_9GAST</name>
<proteinExistence type="predicted"/>
<evidence type="ECO:0000313" key="2">
    <source>
        <dbReference type="Proteomes" id="UP001283361"/>
    </source>
</evidence>
<organism evidence="1 2">
    <name type="scientific">Elysia crispata</name>
    <name type="common">lettuce slug</name>
    <dbReference type="NCBI Taxonomy" id="231223"/>
    <lineage>
        <taxon>Eukaryota</taxon>
        <taxon>Metazoa</taxon>
        <taxon>Spiralia</taxon>
        <taxon>Lophotrochozoa</taxon>
        <taxon>Mollusca</taxon>
        <taxon>Gastropoda</taxon>
        <taxon>Heterobranchia</taxon>
        <taxon>Euthyneura</taxon>
        <taxon>Panpulmonata</taxon>
        <taxon>Sacoglossa</taxon>
        <taxon>Placobranchoidea</taxon>
        <taxon>Plakobranchidae</taxon>
        <taxon>Elysia</taxon>
    </lineage>
</organism>
<evidence type="ECO:0000313" key="1">
    <source>
        <dbReference type="EMBL" id="KAK3777433.1"/>
    </source>
</evidence>
<accession>A0AAE1DPY0</accession>
<keyword evidence="2" id="KW-1185">Reference proteome</keyword>
<comment type="caution">
    <text evidence="1">The sequence shown here is derived from an EMBL/GenBank/DDBJ whole genome shotgun (WGS) entry which is preliminary data.</text>
</comment>
<dbReference type="AlphaFoldDB" id="A0AAE1DPY0"/>
<protein>
    <submittedName>
        <fullName evidence="1">Uncharacterized protein</fullName>
    </submittedName>
</protein>
<dbReference type="EMBL" id="JAWDGP010003079">
    <property type="protein sequence ID" value="KAK3777433.1"/>
    <property type="molecule type" value="Genomic_DNA"/>
</dbReference>
<dbReference type="Proteomes" id="UP001283361">
    <property type="component" value="Unassembled WGS sequence"/>
</dbReference>